<protein>
    <submittedName>
        <fullName evidence="9">MotA/TolQ/ExbB proton channel family protein</fullName>
    </submittedName>
</protein>
<accession>K0B1M8</accession>
<comment type="subcellular location">
    <subcellularLocation>
        <location evidence="1">Cell membrane</location>
        <topology evidence="1">Multi-pass membrane protein</topology>
    </subcellularLocation>
    <subcellularLocation>
        <location evidence="6">Membrane</location>
        <topology evidence="6">Multi-pass membrane protein</topology>
    </subcellularLocation>
</comment>
<evidence type="ECO:0000256" key="7">
    <source>
        <dbReference type="SAM" id="Phobius"/>
    </source>
</evidence>
<sequence>MDIGTLIGFLAGIGFMIYGIISSGSTLGEYIHTPSMIIVLGGTLASTIMSYPLSKMKNILAITKNAFLNKDLSPIKIIEQLTSLANVARREGLLALEEAGQKAEDTFLKKGIMLIVDGTDPELVRNILETELNFVEERHSDGRGLFEMIAAYGPAFGMIGTLIGLINMLGQLDDPSTLGPSMAVALITTLYGSAIANVFASPLAAKLKFKSREEVLIKEIVVEGLLSIQAGENPRIIEEKLKTFLPPELREKFQNSSEGAEA</sequence>
<dbReference type="InterPro" id="IPR047055">
    <property type="entry name" value="MotA-like"/>
</dbReference>
<dbReference type="eggNOG" id="COG1291">
    <property type="taxonomic scope" value="Bacteria"/>
</dbReference>
<evidence type="ECO:0000313" key="9">
    <source>
        <dbReference type="EMBL" id="AFS78601.1"/>
    </source>
</evidence>
<evidence type="ECO:0000256" key="2">
    <source>
        <dbReference type="ARBA" id="ARBA00022475"/>
    </source>
</evidence>
<keyword evidence="5 7" id="KW-0472">Membrane</keyword>
<evidence type="ECO:0000313" key="10">
    <source>
        <dbReference type="Proteomes" id="UP000006094"/>
    </source>
</evidence>
<comment type="similarity">
    <text evidence="6">Belongs to the exbB/tolQ family.</text>
</comment>
<keyword evidence="10" id="KW-1185">Reference proteome</keyword>
<dbReference type="PANTHER" id="PTHR30433">
    <property type="entry name" value="CHEMOTAXIS PROTEIN MOTA"/>
    <property type="match status" value="1"/>
</dbReference>
<dbReference type="GO" id="GO:0006935">
    <property type="term" value="P:chemotaxis"/>
    <property type="evidence" value="ECO:0007669"/>
    <property type="project" value="InterPro"/>
</dbReference>
<organism evidence="9 10">
    <name type="scientific">Gottschalkia acidurici (strain ATCC 7906 / DSM 604 / BCRC 14475 / CIP 104303 / KCTC 5404 / NCIMB 10678 / 9a)</name>
    <name type="common">Clostridium acidurici</name>
    <dbReference type="NCBI Taxonomy" id="1128398"/>
    <lineage>
        <taxon>Bacteria</taxon>
        <taxon>Bacillati</taxon>
        <taxon>Bacillota</taxon>
        <taxon>Tissierellia</taxon>
        <taxon>Tissierellales</taxon>
        <taxon>Gottschalkiaceae</taxon>
        <taxon>Gottschalkia</taxon>
    </lineage>
</organism>
<evidence type="ECO:0000256" key="4">
    <source>
        <dbReference type="ARBA" id="ARBA00022989"/>
    </source>
</evidence>
<keyword evidence="6" id="KW-0813">Transport</keyword>
<dbReference type="HOGENOM" id="CLU_079895_1_0_9"/>
<dbReference type="Proteomes" id="UP000006094">
    <property type="component" value="Chromosome"/>
</dbReference>
<keyword evidence="4 7" id="KW-1133">Transmembrane helix</keyword>
<dbReference type="AlphaFoldDB" id="K0B1M8"/>
<dbReference type="STRING" id="1128398.Curi_c15930"/>
<keyword evidence="2" id="KW-1003">Cell membrane</keyword>
<keyword evidence="6" id="KW-0653">Protein transport</keyword>
<evidence type="ECO:0000256" key="3">
    <source>
        <dbReference type="ARBA" id="ARBA00022692"/>
    </source>
</evidence>
<evidence type="ECO:0000256" key="5">
    <source>
        <dbReference type="ARBA" id="ARBA00023136"/>
    </source>
</evidence>
<feature type="domain" description="MotA/TolQ/ExbB proton channel" evidence="8">
    <location>
        <begin position="101"/>
        <end position="217"/>
    </location>
</feature>
<dbReference type="Pfam" id="PF01618">
    <property type="entry name" value="MotA_ExbB"/>
    <property type="match status" value="1"/>
</dbReference>
<proteinExistence type="inferred from homology"/>
<dbReference type="GO" id="GO:0005886">
    <property type="term" value="C:plasma membrane"/>
    <property type="evidence" value="ECO:0007669"/>
    <property type="project" value="UniProtKB-SubCell"/>
</dbReference>
<dbReference type="GO" id="GO:0071978">
    <property type="term" value="P:bacterial-type flagellum-dependent swarming motility"/>
    <property type="evidence" value="ECO:0007669"/>
    <property type="project" value="InterPro"/>
</dbReference>
<feature type="transmembrane region" description="Helical" evidence="7">
    <location>
        <begin position="149"/>
        <end position="170"/>
    </location>
</feature>
<dbReference type="OrthoDB" id="9806929at2"/>
<dbReference type="KEGG" id="cad:Curi_c15930"/>
<name>K0B1M8_GOTA9</name>
<gene>
    <name evidence="9" type="ordered locus">Curi_c15930</name>
</gene>
<dbReference type="EMBL" id="CP003326">
    <property type="protein sequence ID" value="AFS78601.1"/>
    <property type="molecule type" value="Genomic_DNA"/>
</dbReference>
<feature type="transmembrane region" description="Helical" evidence="7">
    <location>
        <begin position="34"/>
        <end position="54"/>
    </location>
</feature>
<reference evidence="9 10" key="1">
    <citation type="journal article" date="2012" name="PLoS ONE">
        <title>The purine-utilizing bacterium Clostridium acidurici 9a: a genome-guided metabolic reconsideration.</title>
        <authorList>
            <person name="Hartwich K."/>
            <person name="Poehlein A."/>
            <person name="Daniel R."/>
        </authorList>
    </citation>
    <scope>NUCLEOTIDE SEQUENCE [LARGE SCALE GENOMIC DNA]</scope>
    <source>
        <strain evidence="10">ATCC 7906 / DSM 604 / BCRC 14475 / CIP 104303 / KCTC 5404 / NCIMB 10678 / 9a</strain>
    </source>
</reference>
<evidence type="ECO:0000256" key="1">
    <source>
        <dbReference type="ARBA" id="ARBA00004651"/>
    </source>
</evidence>
<dbReference type="GO" id="GO:0015031">
    <property type="term" value="P:protein transport"/>
    <property type="evidence" value="ECO:0007669"/>
    <property type="project" value="UniProtKB-KW"/>
</dbReference>
<dbReference type="PANTHER" id="PTHR30433:SF2">
    <property type="entry name" value="MOTILITY PROTEIN A"/>
    <property type="match status" value="1"/>
</dbReference>
<keyword evidence="3 7" id="KW-0812">Transmembrane</keyword>
<dbReference type="InterPro" id="IPR002898">
    <property type="entry name" value="MotA_ExbB_proton_chnl"/>
</dbReference>
<evidence type="ECO:0000259" key="8">
    <source>
        <dbReference type="Pfam" id="PF01618"/>
    </source>
</evidence>
<dbReference type="PATRIC" id="fig|1128398.3.peg.1631"/>
<evidence type="ECO:0000256" key="6">
    <source>
        <dbReference type="RuleBase" id="RU004057"/>
    </source>
</evidence>
<dbReference type="RefSeq" id="WP_014967737.1">
    <property type="nucleotide sequence ID" value="NC_018664.1"/>
</dbReference>
<feature type="transmembrane region" description="Helical" evidence="7">
    <location>
        <begin position="7"/>
        <end position="28"/>
    </location>
</feature>
<feature type="transmembrane region" description="Helical" evidence="7">
    <location>
        <begin position="182"/>
        <end position="205"/>
    </location>
</feature>